<dbReference type="AlphaFoldDB" id="A0A7G8P9F0"/>
<dbReference type="EMBL" id="CP059894">
    <property type="protein sequence ID" value="QNJ90966.1"/>
    <property type="molecule type" value="Genomic_DNA"/>
</dbReference>
<dbReference type="RefSeq" id="WP_187095840.1">
    <property type="nucleotide sequence ID" value="NZ_CP059894.1"/>
</dbReference>
<gene>
    <name evidence="1" type="ORF">HZU40_22385</name>
</gene>
<organism evidence="1 2">
    <name type="scientific">Mycolicibacterium fluoranthenivorans</name>
    <dbReference type="NCBI Taxonomy" id="258505"/>
    <lineage>
        <taxon>Bacteria</taxon>
        <taxon>Bacillati</taxon>
        <taxon>Actinomycetota</taxon>
        <taxon>Actinomycetes</taxon>
        <taxon>Mycobacteriales</taxon>
        <taxon>Mycobacteriaceae</taxon>
        <taxon>Mycolicibacterium</taxon>
    </lineage>
</organism>
<name>A0A7G8P9F0_9MYCO</name>
<sequence length="208" mass="22884">MAPIDNVWADGSERGLAFAFEAVETYLHKHGNNWGQRALLIPHGSVRGEAYHQNYSANKNIGLVRGKHPERGGPVLAVHPPLKLLNLGLQVADGQHLGVATPNMREVIGWAAATKALDVVTGERHPGVPDDIADALQDLHDAGYNGYARQRERYFAALYYPPIDILMDAGYDVDFVKSYLVVLGKSADSVENIDRLYVPPAERPRPTR</sequence>
<evidence type="ECO:0000313" key="1">
    <source>
        <dbReference type="EMBL" id="QNJ90966.1"/>
    </source>
</evidence>
<proteinExistence type="predicted"/>
<protein>
    <submittedName>
        <fullName evidence="1">Uncharacterized protein</fullName>
    </submittedName>
</protein>
<accession>A0A7G8P9F0</accession>
<evidence type="ECO:0000313" key="2">
    <source>
        <dbReference type="Proteomes" id="UP000515498"/>
    </source>
</evidence>
<reference evidence="1 2" key="1">
    <citation type="submission" date="2020-07" db="EMBL/GenBank/DDBJ databases">
        <title>Draft genome sequence of four isobutane-metabolizing strains capable of cometabolically degrading diverse ether contaminants.</title>
        <authorList>
            <person name="Chen W."/>
            <person name="Faulkner N."/>
            <person name="Smith C."/>
            <person name="Hyman M."/>
        </authorList>
    </citation>
    <scope>NUCLEOTIDE SEQUENCE [LARGE SCALE GENOMIC DNA]</scope>
    <source>
        <strain evidence="1 2">2A</strain>
    </source>
</reference>
<dbReference type="Proteomes" id="UP000515498">
    <property type="component" value="Chromosome"/>
</dbReference>
<dbReference type="KEGG" id="mflu:HZU40_22385"/>